<organism evidence="2 3">
    <name type="scientific">Sphaerobolus stellatus (strain SS14)</name>
    <dbReference type="NCBI Taxonomy" id="990650"/>
    <lineage>
        <taxon>Eukaryota</taxon>
        <taxon>Fungi</taxon>
        <taxon>Dikarya</taxon>
        <taxon>Basidiomycota</taxon>
        <taxon>Agaricomycotina</taxon>
        <taxon>Agaricomycetes</taxon>
        <taxon>Phallomycetidae</taxon>
        <taxon>Geastrales</taxon>
        <taxon>Sphaerobolaceae</taxon>
        <taxon>Sphaerobolus</taxon>
    </lineage>
</organism>
<protein>
    <submittedName>
        <fullName evidence="2">Uncharacterized protein</fullName>
    </submittedName>
</protein>
<accession>A0A0C9T149</accession>
<feature type="chain" id="PRO_5002203996" evidence="1">
    <location>
        <begin position="24"/>
        <end position="313"/>
    </location>
</feature>
<evidence type="ECO:0000313" key="2">
    <source>
        <dbReference type="EMBL" id="KIJ22438.1"/>
    </source>
</evidence>
<dbReference type="Proteomes" id="UP000054279">
    <property type="component" value="Unassembled WGS sequence"/>
</dbReference>
<keyword evidence="3" id="KW-1185">Reference proteome</keyword>
<dbReference type="AlphaFoldDB" id="A0A0C9T149"/>
<evidence type="ECO:0000256" key="1">
    <source>
        <dbReference type="SAM" id="SignalP"/>
    </source>
</evidence>
<sequence length="313" mass="34086">MVSHAAQSLLVRVLALSFHSVLTTEPKFSRSAYHSFLNAHRYSSGSSLPKLSADAILGPLVKLGVQPAVLQALNISVNNVVRVDVDLKACLPSRYAYMLQTMGSAQAIELDAVPQVVSSTLALLGLDRFITAEFRQEIVNAIESIIVGCASNANAELALCKKVTTPSIVPSLLGDNIDGPEVAWGDYPPLDVSENLFDKTEPGTVKFIVDKDTDYELLGALVDTLSVALADVETQVKKDKATAAFLNRIMGTRAAHLERTFTKDCMNRLHKRLVYQRDAALKSMRTKTGKMDQYLIRKQNAIAKRVAVVSTKA</sequence>
<feature type="signal peptide" evidence="1">
    <location>
        <begin position="1"/>
        <end position="23"/>
    </location>
</feature>
<name>A0A0C9T149_SPHS4</name>
<proteinExistence type="predicted"/>
<dbReference type="OrthoDB" id="5599613at2759"/>
<reference evidence="2 3" key="1">
    <citation type="submission" date="2014-06" db="EMBL/GenBank/DDBJ databases">
        <title>Evolutionary Origins and Diversification of the Mycorrhizal Mutualists.</title>
        <authorList>
            <consortium name="DOE Joint Genome Institute"/>
            <consortium name="Mycorrhizal Genomics Consortium"/>
            <person name="Kohler A."/>
            <person name="Kuo A."/>
            <person name="Nagy L.G."/>
            <person name="Floudas D."/>
            <person name="Copeland A."/>
            <person name="Barry K.W."/>
            <person name="Cichocki N."/>
            <person name="Veneault-Fourrey C."/>
            <person name="LaButti K."/>
            <person name="Lindquist E.A."/>
            <person name="Lipzen A."/>
            <person name="Lundell T."/>
            <person name="Morin E."/>
            <person name="Murat C."/>
            <person name="Riley R."/>
            <person name="Ohm R."/>
            <person name="Sun H."/>
            <person name="Tunlid A."/>
            <person name="Henrissat B."/>
            <person name="Grigoriev I.V."/>
            <person name="Hibbett D.S."/>
            <person name="Martin F."/>
        </authorList>
    </citation>
    <scope>NUCLEOTIDE SEQUENCE [LARGE SCALE GENOMIC DNA]</scope>
    <source>
        <strain evidence="2 3">SS14</strain>
    </source>
</reference>
<evidence type="ECO:0000313" key="3">
    <source>
        <dbReference type="Proteomes" id="UP000054279"/>
    </source>
</evidence>
<gene>
    <name evidence="2" type="ORF">M422DRAFT_277123</name>
</gene>
<dbReference type="EMBL" id="KN838238">
    <property type="protein sequence ID" value="KIJ22438.1"/>
    <property type="molecule type" value="Genomic_DNA"/>
</dbReference>
<dbReference type="HOGENOM" id="CLU_888943_0_0_1"/>
<keyword evidence="1" id="KW-0732">Signal</keyword>